<evidence type="ECO:0000313" key="1">
    <source>
        <dbReference type="EMBL" id="KAI3372519.1"/>
    </source>
</evidence>
<dbReference type="EMBL" id="CM041535">
    <property type="protein sequence ID" value="KAI3372519.1"/>
    <property type="molecule type" value="Genomic_DNA"/>
</dbReference>
<organism evidence="1 2">
    <name type="scientific">Scortum barcoo</name>
    <name type="common">barcoo grunter</name>
    <dbReference type="NCBI Taxonomy" id="214431"/>
    <lineage>
        <taxon>Eukaryota</taxon>
        <taxon>Metazoa</taxon>
        <taxon>Chordata</taxon>
        <taxon>Craniata</taxon>
        <taxon>Vertebrata</taxon>
        <taxon>Euteleostomi</taxon>
        <taxon>Actinopterygii</taxon>
        <taxon>Neopterygii</taxon>
        <taxon>Teleostei</taxon>
        <taxon>Neoteleostei</taxon>
        <taxon>Acanthomorphata</taxon>
        <taxon>Eupercaria</taxon>
        <taxon>Centrarchiformes</taxon>
        <taxon>Terapontoidei</taxon>
        <taxon>Terapontidae</taxon>
        <taxon>Scortum</taxon>
    </lineage>
</organism>
<reference evidence="1" key="1">
    <citation type="submission" date="2022-04" db="EMBL/GenBank/DDBJ databases">
        <title>Jade perch genome.</title>
        <authorList>
            <person name="Chao B."/>
        </authorList>
    </citation>
    <scope>NUCLEOTIDE SEQUENCE</scope>
    <source>
        <strain evidence="1">CB-2022</strain>
    </source>
</reference>
<evidence type="ECO:0000313" key="2">
    <source>
        <dbReference type="Proteomes" id="UP000831701"/>
    </source>
</evidence>
<sequence length="263" mass="28839">MSTRAIHIEVTESMESSSFVNAMRRFLSIRGPVKQLRSDCGTNFLGACKDLGIDSRHCNNEAIQKFLSDNGYTWVFNPPHASHMGGSWERMIGVTRRILDSMLAGVTLKQLTHEVLTTFLAEVTAIVTTAGPGVHRSKLSAHPDTSYPPYPKAVYTPGFEPGIWDSGPQPEQVLNYQPQPQQQPSSQPQLSYWPEQLSYQPQLSSQQHPSSLAQPSPGQQQLSFQPQPSYQEQPGFQPPSLATRSSLASSLSLATSSSLAPSS</sequence>
<protein>
    <submittedName>
        <fullName evidence="1">Uncharacterized protein</fullName>
    </submittedName>
</protein>
<accession>A0ACB8WYC8</accession>
<dbReference type="Proteomes" id="UP000831701">
    <property type="component" value="Chromosome 5"/>
</dbReference>
<proteinExistence type="predicted"/>
<comment type="caution">
    <text evidence="1">The sequence shown here is derived from an EMBL/GenBank/DDBJ whole genome shotgun (WGS) entry which is preliminary data.</text>
</comment>
<gene>
    <name evidence="1" type="ORF">L3Q82_023000</name>
</gene>
<name>A0ACB8WYC8_9TELE</name>
<keyword evidence="2" id="KW-1185">Reference proteome</keyword>